<evidence type="ECO:0000313" key="1">
    <source>
        <dbReference type="EMBL" id="SIQ92704.1"/>
    </source>
</evidence>
<name>A0ABY1JX91_9BACL</name>
<comment type="caution">
    <text evidence="1">The sequence shown here is derived from an EMBL/GenBank/DDBJ whole genome shotgun (WGS) entry which is preliminary data.</text>
</comment>
<evidence type="ECO:0000313" key="2">
    <source>
        <dbReference type="Proteomes" id="UP000186666"/>
    </source>
</evidence>
<organism evidence="1 2">
    <name type="scientific">Paenibacillus macquariensis</name>
    <dbReference type="NCBI Taxonomy" id="948756"/>
    <lineage>
        <taxon>Bacteria</taxon>
        <taxon>Bacillati</taxon>
        <taxon>Bacillota</taxon>
        <taxon>Bacilli</taxon>
        <taxon>Bacillales</taxon>
        <taxon>Paenibacillaceae</taxon>
        <taxon>Paenibacillus</taxon>
    </lineage>
</organism>
<accession>A0ABY1JX91</accession>
<dbReference type="Proteomes" id="UP000186666">
    <property type="component" value="Unassembled WGS sequence"/>
</dbReference>
<sequence>MVKTCGHENEVRRIDELRMAIRINFSENHEDQRALSQAGGRIVFPHNKPPMFGFDNEEQRIRYEQFRKMYKNEKVTTAATEITLN</sequence>
<gene>
    <name evidence="1" type="ORF">SAMN05421578_10585</name>
</gene>
<protein>
    <submittedName>
        <fullName evidence="1">Uncharacterized protein</fullName>
    </submittedName>
</protein>
<dbReference type="EMBL" id="FTNK01000005">
    <property type="protein sequence ID" value="SIQ92704.1"/>
    <property type="molecule type" value="Genomic_DNA"/>
</dbReference>
<keyword evidence="2" id="KW-1185">Reference proteome</keyword>
<reference evidence="1 2" key="1">
    <citation type="submission" date="2017-01" db="EMBL/GenBank/DDBJ databases">
        <authorList>
            <person name="Varghese N."/>
            <person name="Submissions S."/>
        </authorList>
    </citation>
    <scope>NUCLEOTIDE SEQUENCE [LARGE SCALE GENOMIC DNA]</scope>
    <source>
        <strain evidence="1 2">ATCC 23464</strain>
    </source>
</reference>
<proteinExistence type="predicted"/>